<evidence type="ECO:0000256" key="1">
    <source>
        <dbReference type="SAM" id="MobiDB-lite"/>
    </source>
</evidence>
<reference evidence="2 3" key="1">
    <citation type="submission" date="2022-10" db="EMBL/GenBank/DDBJ databases">
        <title>The complete genomes of actinobacterial strains from the NBC collection.</title>
        <authorList>
            <person name="Joergensen T.S."/>
            <person name="Alvarez Arevalo M."/>
            <person name="Sterndorff E.B."/>
            <person name="Faurdal D."/>
            <person name="Vuksanovic O."/>
            <person name="Mourched A.-S."/>
            <person name="Charusanti P."/>
            <person name="Shaw S."/>
            <person name="Blin K."/>
            <person name="Weber T."/>
        </authorList>
    </citation>
    <scope>NUCLEOTIDE SEQUENCE [LARGE SCALE GENOMIC DNA]</scope>
    <source>
        <strain evidence="2 3">NBC_00185</strain>
    </source>
</reference>
<keyword evidence="3" id="KW-1185">Reference proteome</keyword>
<proteinExistence type="predicted"/>
<gene>
    <name evidence="2" type="ORF">OG560_24285</name>
</gene>
<protein>
    <submittedName>
        <fullName evidence="2">Uncharacterized protein</fullName>
    </submittedName>
</protein>
<name>A0ABZ1K9W4_9ACTN</name>
<accession>A0ABZ1K9W4</accession>
<evidence type="ECO:0000313" key="3">
    <source>
        <dbReference type="Proteomes" id="UP001622496"/>
    </source>
</evidence>
<feature type="region of interest" description="Disordered" evidence="1">
    <location>
        <begin position="1"/>
        <end position="68"/>
    </location>
</feature>
<sequence length="97" mass="10229">MVRSASHRASARSHTPSSTGKDSAGAADRTALSSRSRATSRRRSAHARTVARLSHERTRPYGTSGSSTARIIASWTASSASSALDERLRAISSSSSR</sequence>
<feature type="compositionally biased region" description="Low complexity" evidence="1">
    <location>
        <begin position="26"/>
        <end position="37"/>
    </location>
</feature>
<feature type="compositionally biased region" description="Basic residues" evidence="1">
    <location>
        <begin position="1"/>
        <end position="11"/>
    </location>
</feature>
<evidence type="ECO:0000313" key="2">
    <source>
        <dbReference type="EMBL" id="WTP68378.1"/>
    </source>
</evidence>
<organism evidence="2 3">
    <name type="scientific">[Kitasatospora] papulosa</name>
    <dbReference type="NCBI Taxonomy" id="1464011"/>
    <lineage>
        <taxon>Bacteria</taxon>
        <taxon>Bacillati</taxon>
        <taxon>Actinomycetota</taxon>
        <taxon>Actinomycetes</taxon>
        <taxon>Kitasatosporales</taxon>
        <taxon>Streptomycetaceae</taxon>
        <taxon>Streptomyces</taxon>
    </lineage>
</organism>
<dbReference type="EMBL" id="CP108135">
    <property type="protein sequence ID" value="WTP68378.1"/>
    <property type="molecule type" value="Genomic_DNA"/>
</dbReference>
<dbReference type="Proteomes" id="UP001622496">
    <property type="component" value="Chromosome"/>
</dbReference>